<dbReference type="SUPFAM" id="SSF55103">
    <property type="entry name" value="FAD-linked oxidases, C-terminal domain"/>
    <property type="match status" value="1"/>
</dbReference>
<evidence type="ECO:0000256" key="5">
    <source>
        <dbReference type="ARBA" id="ARBA00023002"/>
    </source>
</evidence>
<evidence type="ECO:0000313" key="7">
    <source>
        <dbReference type="EMBL" id="QSQ23073.1"/>
    </source>
</evidence>
<proteinExistence type="inferred from homology"/>
<dbReference type="InterPro" id="IPR016164">
    <property type="entry name" value="FAD-linked_Oxase-like_C"/>
</dbReference>
<dbReference type="InterPro" id="IPR004113">
    <property type="entry name" value="FAD-bd_oxidored_4_C"/>
</dbReference>
<dbReference type="PANTHER" id="PTHR43716">
    <property type="entry name" value="D-2-HYDROXYGLUTARATE DEHYDROGENASE, MITOCHONDRIAL"/>
    <property type="match status" value="1"/>
</dbReference>
<feature type="domain" description="FAD-binding PCMH-type" evidence="6">
    <location>
        <begin position="41"/>
        <end position="220"/>
    </location>
</feature>
<dbReference type="Gene3D" id="1.10.45.10">
    <property type="entry name" value="Vanillyl-alcohol Oxidase, Chain A, domain 4"/>
    <property type="match status" value="1"/>
</dbReference>
<accession>A0ABX7NWI7</accession>
<evidence type="ECO:0000313" key="8">
    <source>
        <dbReference type="Proteomes" id="UP000662747"/>
    </source>
</evidence>
<gene>
    <name evidence="7" type="ORF">JY651_49670</name>
</gene>
<dbReference type="InterPro" id="IPR036318">
    <property type="entry name" value="FAD-bd_PCMH-like_sf"/>
</dbReference>
<protein>
    <submittedName>
        <fullName evidence="7">FAD-binding oxidoreductase</fullName>
    </submittedName>
</protein>
<dbReference type="InterPro" id="IPR016171">
    <property type="entry name" value="Vanillyl_alc_oxidase_C-sub2"/>
</dbReference>
<sequence length="468" mass="50346">MSSSELPADFLRAIAEGFPPDFLTREPGELQEFGRDWTRVYTPAPSAVVRPRSTDEVSRLLALCNQHRVAVVPSGGRTGLAGGAVAARGEVVLSLQRMARMGPVDLLGNTVRVQAGAVTEAVHHHCAEHGLTWPVDFASKGSSTVGGNIATNAGGVKVIKYGLTRQWVLGLQVVTAQGQVLELNGALEKNNTGTDLRQLFIGSEGTLGVITEATLKLTQLPGKLDVFLFAVPDVAAVLRLFRDARQQTAFGISAYEFFTDKCLARLQRHRKLRSPFDASSGCYVLLEAEPRDAAAVEAWLASLFERGLVTDGTQAQGASQAAELWALREGISESLSATGLPHKNDISLPVAGLEGFCAELESVFAARYPGWEICLFGHIGDGNLHVNIMKPDDMEKAEFLSRTKQADPTMFELVKKHAGSISAEHGIGLLKKDYLGYSRSPAELELLRALKKSLDPQGILNPGKVIDA</sequence>
<evidence type="ECO:0000256" key="1">
    <source>
        <dbReference type="ARBA" id="ARBA00001974"/>
    </source>
</evidence>
<dbReference type="InterPro" id="IPR016166">
    <property type="entry name" value="FAD-bd_PCMH"/>
</dbReference>
<dbReference type="Gene3D" id="3.30.43.10">
    <property type="entry name" value="Uridine Diphospho-n-acetylenolpyruvylglucosamine Reductase, domain 2"/>
    <property type="match status" value="1"/>
</dbReference>
<evidence type="ECO:0000256" key="4">
    <source>
        <dbReference type="ARBA" id="ARBA00022827"/>
    </source>
</evidence>
<keyword evidence="4" id="KW-0274">FAD</keyword>
<keyword evidence="8" id="KW-1185">Reference proteome</keyword>
<reference evidence="7 8" key="1">
    <citation type="submission" date="2021-02" db="EMBL/GenBank/DDBJ databases">
        <title>De Novo genome assembly of isolated myxobacteria.</title>
        <authorList>
            <person name="Stevens D.C."/>
        </authorList>
    </citation>
    <scope>NUCLEOTIDE SEQUENCE [LARGE SCALE GENOMIC DNA]</scope>
    <source>
        <strain evidence="8">SCPEA02</strain>
    </source>
</reference>
<dbReference type="InterPro" id="IPR051264">
    <property type="entry name" value="FAD-oxidored/transferase_4"/>
</dbReference>
<dbReference type="Gene3D" id="3.30.70.2740">
    <property type="match status" value="1"/>
</dbReference>
<evidence type="ECO:0000256" key="3">
    <source>
        <dbReference type="ARBA" id="ARBA00022630"/>
    </source>
</evidence>
<dbReference type="InterPro" id="IPR006094">
    <property type="entry name" value="Oxid_FAD_bind_N"/>
</dbReference>
<dbReference type="InterPro" id="IPR016169">
    <property type="entry name" value="FAD-bd_PCMH_sub2"/>
</dbReference>
<keyword evidence="3" id="KW-0285">Flavoprotein</keyword>
<keyword evidence="5" id="KW-0560">Oxidoreductase</keyword>
<dbReference type="InterPro" id="IPR016167">
    <property type="entry name" value="FAD-bd_PCMH_sub1"/>
</dbReference>
<dbReference type="Gene3D" id="3.30.465.10">
    <property type="match status" value="1"/>
</dbReference>
<dbReference type="Proteomes" id="UP000662747">
    <property type="component" value="Chromosome"/>
</dbReference>
<evidence type="ECO:0000256" key="2">
    <source>
        <dbReference type="ARBA" id="ARBA00008000"/>
    </source>
</evidence>
<dbReference type="RefSeq" id="WP_206724648.1">
    <property type="nucleotide sequence ID" value="NZ_CP071090.1"/>
</dbReference>
<dbReference type="PANTHER" id="PTHR43716:SF1">
    <property type="entry name" value="D-2-HYDROXYGLUTARATE DEHYDROGENASE, MITOCHONDRIAL"/>
    <property type="match status" value="1"/>
</dbReference>
<dbReference type="Pfam" id="PF01565">
    <property type="entry name" value="FAD_binding_4"/>
    <property type="match status" value="1"/>
</dbReference>
<dbReference type="EMBL" id="CP071090">
    <property type="protein sequence ID" value="QSQ23073.1"/>
    <property type="molecule type" value="Genomic_DNA"/>
</dbReference>
<dbReference type="SUPFAM" id="SSF56176">
    <property type="entry name" value="FAD-binding/transporter-associated domain-like"/>
    <property type="match status" value="1"/>
</dbReference>
<organism evidence="7 8">
    <name type="scientific">Pyxidicoccus parkwayensis</name>
    <dbReference type="NCBI Taxonomy" id="2813578"/>
    <lineage>
        <taxon>Bacteria</taxon>
        <taxon>Pseudomonadati</taxon>
        <taxon>Myxococcota</taxon>
        <taxon>Myxococcia</taxon>
        <taxon>Myxococcales</taxon>
        <taxon>Cystobacterineae</taxon>
        <taxon>Myxococcaceae</taxon>
        <taxon>Pyxidicoccus</taxon>
    </lineage>
</organism>
<dbReference type="Gene3D" id="3.30.70.2190">
    <property type="match status" value="1"/>
</dbReference>
<dbReference type="PROSITE" id="PS51387">
    <property type="entry name" value="FAD_PCMH"/>
    <property type="match status" value="1"/>
</dbReference>
<name>A0ABX7NWI7_9BACT</name>
<comment type="cofactor">
    <cofactor evidence="1">
        <name>FAD</name>
        <dbReference type="ChEBI" id="CHEBI:57692"/>
    </cofactor>
</comment>
<evidence type="ECO:0000259" key="6">
    <source>
        <dbReference type="PROSITE" id="PS51387"/>
    </source>
</evidence>
<dbReference type="Pfam" id="PF02913">
    <property type="entry name" value="FAD-oxidase_C"/>
    <property type="match status" value="1"/>
</dbReference>
<comment type="similarity">
    <text evidence="2">Belongs to the FAD-binding oxidoreductase/transferase type 4 family.</text>
</comment>